<dbReference type="PANTHER" id="PTHR43877">
    <property type="entry name" value="AMINOALKYLPHOSPHONATE N-ACETYLTRANSFERASE-RELATED-RELATED"/>
    <property type="match status" value="1"/>
</dbReference>
<sequence>MLPERLTHRPLADADIPAVCGFPRTPEELYFLFPRAVWPLTPDQVRAALPQRRDPTVATLGGRVVGYGNFATFEEGRTASLGNLSVDPDLRRHGIAAYLVGVMIERAFVHHDLPELTLYCFNTNTPALLLYAKLGLVPMALETRVTPWGDSIGLLKLRMDRDTWRGRAVLAA</sequence>
<dbReference type="CDD" id="cd04301">
    <property type="entry name" value="NAT_SF"/>
    <property type="match status" value="1"/>
</dbReference>
<dbReference type="InterPro" id="IPR000182">
    <property type="entry name" value="GNAT_dom"/>
</dbReference>
<dbReference type="InterPro" id="IPR050832">
    <property type="entry name" value="Bact_Acetyltransf"/>
</dbReference>
<evidence type="ECO:0000313" key="5">
    <source>
        <dbReference type="Proteomes" id="UP000280346"/>
    </source>
</evidence>
<comment type="caution">
    <text evidence="4">The sequence shown here is derived from an EMBL/GenBank/DDBJ whole genome shotgun (WGS) entry which is preliminary data.</text>
</comment>
<evidence type="ECO:0000313" key="4">
    <source>
        <dbReference type="EMBL" id="RUQ67502.1"/>
    </source>
</evidence>
<dbReference type="SUPFAM" id="SSF55729">
    <property type="entry name" value="Acyl-CoA N-acyltransferases (Nat)"/>
    <property type="match status" value="1"/>
</dbReference>
<keyword evidence="2" id="KW-0012">Acyltransferase</keyword>
<organism evidence="4 5">
    <name type="scientific">Azospirillum doebereinerae</name>
    <dbReference type="NCBI Taxonomy" id="92933"/>
    <lineage>
        <taxon>Bacteria</taxon>
        <taxon>Pseudomonadati</taxon>
        <taxon>Pseudomonadota</taxon>
        <taxon>Alphaproteobacteria</taxon>
        <taxon>Rhodospirillales</taxon>
        <taxon>Azospirillaceae</taxon>
        <taxon>Azospirillum</taxon>
    </lineage>
</organism>
<evidence type="ECO:0000259" key="3">
    <source>
        <dbReference type="PROSITE" id="PS51186"/>
    </source>
</evidence>
<dbReference type="Proteomes" id="UP000280346">
    <property type="component" value="Unassembled WGS sequence"/>
</dbReference>
<dbReference type="PANTHER" id="PTHR43877:SF2">
    <property type="entry name" value="AMINOALKYLPHOSPHONATE N-ACETYLTRANSFERASE-RELATED"/>
    <property type="match status" value="1"/>
</dbReference>
<protein>
    <submittedName>
        <fullName evidence="4">GNAT family N-acetyltransferase</fullName>
    </submittedName>
</protein>
<accession>A0A433J505</accession>
<dbReference type="EMBL" id="RZIJ01000017">
    <property type="protein sequence ID" value="RUQ67502.1"/>
    <property type="molecule type" value="Genomic_DNA"/>
</dbReference>
<reference evidence="4 5" key="1">
    <citation type="submission" date="2018-12" db="EMBL/GenBank/DDBJ databases">
        <authorList>
            <person name="Yang Y."/>
        </authorList>
    </citation>
    <scope>NUCLEOTIDE SEQUENCE [LARGE SCALE GENOMIC DNA]</scope>
    <source>
        <strain evidence="4 5">GSF71</strain>
    </source>
</reference>
<dbReference type="GO" id="GO:0016747">
    <property type="term" value="F:acyltransferase activity, transferring groups other than amino-acyl groups"/>
    <property type="evidence" value="ECO:0007669"/>
    <property type="project" value="InterPro"/>
</dbReference>
<keyword evidence="5" id="KW-1185">Reference proteome</keyword>
<feature type="domain" description="N-acetyltransferase" evidence="3">
    <location>
        <begin position="6"/>
        <end position="164"/>
    </location>
</feature>
<dbReference type="AlphaFoldDB" id="A0A433J505"/>
<evidence type="ECO:0000256" key="2">
    <source>
        <dbReference type="ARBA" id="ARBA00023315"/>
    </source>
</evidence>
<name>A0A433J505_9PROT</name>
<keyword evidence="1 4" id="KW-0808">Transferase</keyword>
<proteinExistence type="predicted"/>
<dbReference type="OrthoDB" id="7001268at2"/>
<dbReference type="PROSITE" id="PS51186">
    <property type="entry name" value="GNAT"/>
    <property type="match status" value="1"/>
</dbReference>
<dbReference type="Pfam" id="PF00583">
    <property type="entry name" value="Acetyltransf_1"/>
    <property type="match status" value="1"/>
</dbReference>
<evidence type="ECO:0000256" key="1">
    <source>
        <dbReference type="ARBA" id="ARBA00022679"/>
    </source>
</evidence>
<dbReference type="Gene3D" id="3.40.630.30">
    <property type="match status" value="1"/>
</dbReference>
<gene>
    <name evidence="4" type="ORF">EJ913_19980</name>
</gene>
<dbReference type="InterPro" id="IPR016181">
    <property type="entry name" value="Acyl_CoA_acyltransferase"/>
</dbReference>